<dbReference type="OrthoDB" id="9957762at2"/>
<proteinExistence type="predicted"/>
<protein>
    <submittedName>
        <fullName evidence="1">Uncharacterized protein</fullName>
    </submittedName>
</protein>
<dbReference type="KEGG" id="cip:FZC35_00560"/>
<reference evidence="1 2" key="1">
    <citation type="submission" date="2019-08" db="EMBL/GenBank/DDBJ databases">
        <title>Highly reduced genomes of protist endosymbionts show evolutionary convergence.</title>
        <authorList>
            <person name="George E."/>
            <person name="Husnik F."/>
            <person name="Tashyreva D."/>
            <person name="Prokopchuk G."/>
            <person name="Horak A."/>
            <person name="Kwong W.K."/>
            <person name="Lukes J."/>
            <person name="Keeling P.J."/>
        </authorList>
    </citation>
    <scope>NUCLEOTIDE SEQUENCE [LARGE SCALE GENOMIC DNA]</scope>
    <source>
        <strain evidence="1">1605</strain>
    </source>
</reference>
<name>A0A5C0UDN9_9PROT</name>
<dbReference type="Proteomes" id="UP000325155">
    <property type="component" value="Chromosome"/>
</dbReference>
<accession>A0A5C0UDN9</accession>
<evidence type="ECO:0000313" key="2">
    <source>
        <dbReference type="Proteomes" id="UP000325155"/>
    </source>
</evidence>
<dbReference type="AlphaFoldDB" id="A0A5C0UDN9"/>
<gene>
    <name evidence="1" type="ORF">FZC35_00560</name>
</gene>
<dbReference type="EMBL" id="CP043315">
    <property type="protein sequence ID" value="QEK37877.1"/>
    <property type="molecule type" value="Genomic_DNA"/>
</dbReference>
<evidence type="ECO:0000313" key="1">
    <source>
        <dbReference type="EMBL" id="QEK37877.1"/>
    </source>
</evidence>
<keyword evidence="2" id="KW-1185">Reference proteome</keyword>
<organism evidence="1 2">
    <name type="scientific">Candidatus Cytomitobacter indipagum</name>
    <dbReference type="NCBI Taxonomy" id="2601575"/>
    <lineage>
        <taxon>Bacteria</taxon>
        <taxon>Pseudomonadati</taxon>
        <taxon>Pseudomonadota</taxon>
        <taxon>Alphaproteobacteria</taxon>
        <taxon>Holosporales</taxon>
        <taxon>Holosporaceae</taxon>
        <taxon>Candidatus Cytomitobacter</taxon>
    </lineage>
</organism>
<sequence>MTTAIFTYAMNDGFIFISNIGRKSLIQQVKIMNLIPKPWTIARKSNGNMLIYMPVRNANAMMEILLSNKLECWSTYA</sequence>